<proteinExistence type="predicted"/>
<reference evidence="1" key="1">
    <citation type="submission" date="2019-08" db="EMBL/GenBank/DDBJ databases">
        <authorList>
            <person name="Kucharzyk K."/>
            <person name="Murdoch R.W."/>
            <person name="Higgins S."/>
            <person name="Loffler F."/>
        </authorList>
    </citation>
    <scope>NUCLEOTIDE SEQUENCE</scope>
</reference>
<protein>
    <recommendedName>
        <fullName evidence="2">Periplasmic binding protein domain-containing protein</fullName>
    </recommendedName>
</protein>
<dbReference type="PANTHER" id="PTHR35271:SF1">
    <property type="entry name" value="ABC TRANSPORTER, SUBSTRATE-BINDING LIPOPROTEIN"/>
    <property type="match status" value="1"/>
</dbReference>
<organism evidence="1">
    <name type="scientific">bioreactor metagenome</name>
    <dbReference type="NCBI Taxonomy" id="1076179"/>
    <lineage>
        <taxon>unclassified sequences</taxon>
        <taxon>metagenomes</taxon>
        <taxon>ecological metagenomes</taxon>
    </lineage>
</organism>
<evidence type="ECO:0000313" key="1">
    <source>
        <dbReference type="EMBL" id="MPN10463.1"/>
    </source>
</evidence>
<dbReference type="PANTHER" id="PTHR35271">
    <property type="entry name" value="ABC TRANSPORTER, SUBSTRATE-BINDING LIPOPROTEIN-RELATED"/>
    <property type="match status" value="1"/>
</dbReference>
<dbReference type="Pfam" id="PF04392">
    <property type="entry name" value="ABC_sub_bind"/>
    <property type="match status" value="1"/>
</dbReference>
<dbReference type="EMBL" id="VSSQ01056622">
    <property type="protein sequence ID" value="MPN10463.1"/>
    <property type="molecule type" value="Genomic_DNA"/>
</dbReference>
<dbReference type="InterPro" id="IPR007487">
    <property type="entry name" value="ABC_transpt-TYRBP-like"/>
</dbReference>
<name>A0A645FDJ5_9ZZZZ</name>
<evidence type="ECO:0008006" key="2">
    <source>
        <dbReference type="Google" id="ProtNLM"/>
    </source>
</evidence>
<dbReference type="SUPFAM" id="SSF53822">
    <property type="entry name" value="Periplasmic binding protein-like I"/>
    <property type="match status" value="1"/>
</dbReference>
<dbReference type="Gene3D" id="3.40.50.2300">
    <property type="match status" value="2"/>
</dbReference>
<gene>
    <name evidence="1" type="ORF">SDC9_157758</name>
</gene>
<comment type="caution">
    <text evidence="1">The sequence shown here is derived from an EMBL/GenBank/DDBJ whole genome shotgun (WGS) entry which is preliminary data.</text>
</comment>
<sequence>MNPGLKSLGVVWCRSETCSEACVNIARPVCDSLGIKLIEATVDNTTAVLEAAQSIVARGVDAIWVGGDNVVEMSIAMVIKAADAGGIPVFTNNVDHVKVGSFFSLGANYIDVGKRIGNIAADILEGKKPSEIPVENVVPEKLEVNEALTGKFSKNWKVSN</sequence>
<dbReference type="AlphaFoldDB" id="A0A645FDJ5"/>
<accession>A0A645FDJ5</accession>
<dbReference type="InterPro" id="IPR028082">
    <property type="entry name" value="Peripla_BP_I"/>
</dbReference>